<reference evidence="2" key="1">
    <citation type="journal article" date="2020" name="Stud. Mycol.">
        <title>101 Dothideomycetes genomes: a test case for predicting lifestyles and emergence of pathogens.</title>
        <authorList>
            <person name="Haridas S."/>
            <person name="Albert R."/>
            <person name="Binder M."/>
            <person name="Bloem J."/>
            <person name="Labutti K."/>
            <person name="Salamov A."/>
            <person name="Andreopoulos B."/>
            <person name="Baker S."/>
            <person name="Barry K."/>
            <person name="Bills G."/>
            <person name="Bluhm B."/>
            <person name="Cannon C."/>
            <person name="Castanera R."/>
            <person name="Culley D."/>
            <person name="Daum C."/>
            <person name="Ezra D."/>
            <person name="Gonzalez J."/>
            <person name="Henrissat B."/>
            <person name="Kuo A."/>
            <person name="Liang C."/>
            <person name="Lipzen A."/>
            <person name="Lutzoni F."/>
            <person name="Magnuson J."/>
            <person name="Mondo S."/>
            <person name="Nolan M."/>
            <person name="Ohm R."/>
            <person name="Pangilinan J."/>
            <person name="Park H.-J."/>
            <person name="Ramirez L."/>
            <person name="Alfaro M."/>
            <person name="Sun H."/>
            <person name="Tritt A."/>
            <person name="Yoshinaga Y."/>
            <person name="Zwiers L.-H."/>
            <person name="Turgeon B."/>
            <person name="Goodwin S."/>
            <person name="Spatafora J."/>
            <person name="Crous P."/>
            <person name="Grigoriev I."/>
        </authorList>
    </citation>
    <scope>NUCLEOTIDE SEQUENCE</scope>
    <source>
        <strain evidence="2">CBS 480.64</strain>
    </source>
</reference>
<accession>A0A6A7BRY3</accession>
<feature type="compositionally biased region" description="Low complexity" evidence="1">
    <location>
        <begin position="123"/>
        <end position="136"/>
    </location>
</feature>
<feature type="compositionally biased region" description="Basic and acidic residues" evidence="1">
    <location>
        <begin position="9"/>
        <end position="26"/>
    </location>
</feature>
<gene>
    <name evidence="2" type="ORF">K470DRAFT_148527</name>
</gene>
<feature type="compositionally biased region" description="Polar residues" evidence="1">
    <location>
        <begin position="109"/>
        <end position="122"/>
    </location>
</feature>
<name>A0A6A7BRY3_9PEZI</name>
<evidence type="ECO:0000256" key="1">
    <source>
        <dbReference type="SAM" id="MobiDB-lite"/>
    </source>
</evidence>
<proteinExistence type="predicted"/>
<feature type="region of interest" description="Disordered" evidence="1">
    <location>
        <begin position="1"/>
        <end position="32"/>
    </location>
</feature>
<organism evidence="2 3">
    <name type="scientific">Piedraia hortae CBS 480.64</name>
    <dbReference type="NCBI Taxonomy" id="1314780"/>
    <lineage>
        <taxon>Eukaryota</taxon>
        <taxon>Fungi</taxon>
        <taxon>Dikarya</taxon>
        <taxon>Ascomycota</taxon>
        <taxon>Pezizomycotina</taxon>
        <taxon>Dothideomycetes</taxon>
        <taxon>Dothideomycetidae</taxon>
        <taxon>Capnodiales</taxon>
        <taxon>Piedraiaceae</taxon>
        <taxon>Piedraia</taxon>
    </lineage>
</organism>
<feature type="region of interest" description="Disordered" evidence="1">
    <location>
        <begin position="94"/>
        <end position="215"/>
    </location>
</feature>
<sequence>MARAVGPRSLKEQGDANAHAHPDHPLRPFSSAKCRSVGRFVADTTYRLTCHPPDVSSSGRASSQFPTTSLIPDSLISLFSDYLAMNTRQREKRKALEHFSDSDDADVPQESTSASKKQNMQVGSGKKQTKTTASGKKAAKSVTKPSKKGGKGQRPATGKGKEPGQRATSNSADEEDIVSEGSEAFMSQTSQDSHFKSSESGLDDIDLCRRGEPPRTRAEWMSTTKVFTQLLLKHV</sequence>
<dbReference type="AlphaFoldDB" id="A0A6A7BRY3"/>
<feature type="compositionally biased region" description="Basic and acidic residues" evidence="1">
    <location>
        <begin position="206"/>
        <end position="215"/>
    </location>
</feature>
<keyword evidence="3" id="KW-1185">Reference proteome</keyword>
<evidence type="ECO:0000313" key="2">
    <source>
        <dbReference type="EMBL" id="KAF2857991.1"/>
    </source>
</evidence>
<protein>
    <submittedName>
        <fullName evidence="2">Uncharacterized protein</fullName>
    </submittedName>
</protein>
<dbReference type="Proteomes" id="UP000799421">
    <property type="component" value="Unassembled WGS sequence"/>
</dbReference>
<dbReference type="EMBL" id="MU006021">
    <property type="protein sequence ID" value="KAF2857991.1"/>
    <property type="molecule type" value="Genomic_DNA"/>
</dbReference>
<evidence type="ECO:0000313" key="3">
    <source>
        <dbReference type="Proteomes" id="UP000799421"/>
    </source>
</evidence>